<sequence length="946" mass="107198">MLRILGRSLCQRGANPVSISLYYIPGSRNTLAEIREFTACTKCSGRPRQFEDHLRYPRPRSSRARRPAALATDELMESEIGGPKGGEEMIDAIKITDEEVSRIFDSIMGPDQRKTRDEQSLRHKSRAEYLEMRREAKERTRMLQIPSSAKEKGSGKAEVSSKKDQRSSESPSSSMTTIQPISEETMEKLVYLDTRVIREMEEAKRAVIASADASQIKKLEEKVRMATAPSSTKEQDTGADNSLATIKDTSTSLEPELSLGEFNYVIFANSLAGRVDEAIQAYELMREADIKPDQMTFANLTIVHARAGDLETAVSMFKKLEEEGLEPTTYSYGALIRAYMEFDRVDDAFRVYESMKKREIWPNIPIYNSLIVACLKIGDLKRAWGVFEHLRYTIAQPDEISFSIMIHACAKNGEVEKAMSLFEEMIANRLTLSDVTFNSLIHACAVRSDYFDECFRLLHMMESQGFQPDFYTYNTIIYACARKKNLGLARDIFKDMLKKSMDPEHKGLVKIDSVTIANMMWVYAGYLKNVKNCSWKTVKFYENIAMDALETVSGKGNLMRHNDLKQMVSKAEQRFHALVASSKLIDVQSKAMDAIRSVEDDSATSTAAEAISGSHLDLVDALLPKKLPEQQKVVGSEAARLMSFYLDYCKGDVTSHLLNAYLSAAINNGRYFDAWCTFLGDFKKYNVPKDGWTFHRIIRLCARTRDVPSAWRVWDDYKAWRAEVERKLKTPGHEELKAAKTIVYREGSEDGQTSSKSPDDSAESLNTATKDMLELAKVLVFPGENAIPERLAGGALAVLPADREVARKRIGCDMKTEHATYIEMITLLGSCRDFRSAIRLIEEEKTGILEHSHNPTMDDVASLYQNAVVAGEKHAALDIRRLCMQKPAHQARRALHRKWGTSFSWDRTDSQHKALSRRFPEEFRRHNGPFKDGEYVTSKRRVKSQK</sequence>
<comment type="function">
    <text evidence="3">Regulates mitochondrial small subunit maturation by controlling 15S rRNA 5'-end processing. Localizes to the 5' precursor of the 15S rRNA in a position that is subsequently occupied by mS47 in the mature yeast mtSSU. Uses structure and sequence-specific RNA recognition, binding to a single-stranded region of the precursor and specifically recognizing bases -6 to -1. The exchange of Ccm1 for mS47 is coupled to the irreversible removal of precursor rRNA that is accompanied by conformational changes of the mitoribosomal proteins uS5m and mS26. These conformational changes signal completion of 5'-end rRNA processing through protection of the mature 5'-end of the 15S rRNA and stabilization of mS47. The removal of the 5' precursor together with the dissociation of Ccm1 may be catalyzed by the 5'-3' exoribonuclease Pet127. Involved in the specific removal of group I introns in mitochondrial encoded transcripts.</text>
</comment>
<comment type="caution">
    <text evidence="8">The sequence shown here is derived from an EMBL/GenBank/DDBJ whole genome shotgun (WGS) entry which is preliminary data.</text>
</comment>
<accession>A0A9W8G7K3</accession>
<feature type="repeat" description="PPR" evidence="5">
    <location>
        <begin position="293"/>
        <end position="327"/>
    </location>
</feature>
<feature type="repeat" description="PPR" evidence="5">
    <location>
        <begin position="433"/>
        <end position="468"/>
    </location>
</feature>
<dbReference type="PANTHER" id="PTHR47447">
    <property type="entry name" value="OS03G0856100 PROTEIN"/>
    <property type="match status" value="1"/>
</dbReference>
<comment type="subunit">
    <text evidence="4">Binds to mitochondrial small subunit 15S rRNA.</text>
</comment>
<evidence type="ECO:0000259" key="7">
    <source>
        <dbReference type="Pfam" id="PF17177"/>
    </source>
</evidence>
<dbReference type="SUPFAM" id="SSF48452">
    <property type="entry name" value="TPR-like"/>
    <property type="match status" value="1"/>
</dbReference>
<gene>
    <name evidence="8" type="ORF">GGI25_003200</name>
</gene>
<dbReference type="EMBL" id="JANBTW010000033">
    <property type="protein sequence ID" value="KAJ2677445.1"/>
    <property type="molecule type" value="Genomic_DNA"/>
</dbReference>
<feature type="repeat" description="PPR" evidence="5">
    <location>
        <begin position="398"/>
        <end position="432"/>
    </location>
</feature>
<dbReference type="Proteomes" id="UP001151518">
    <property type="component" value="Unassembled WGS sequence"/>
</dbReference>
<dbReference type="NCBIfam" id="TIGR00756">
    <property type="entry name" value="PPR"/>
    <property type="match status" value="6"/>
</dbReference>
<name>A0A9W8G7K3_9FUNG</name>
<evidence type="ECO:0000256" key="6">
    <source>
        <dbReference type="SAM" id="MobiDB-lite"/>
    </source>
</evidence>
<dbReference type="InterPro" id="IPR011990">
    <property type="entry name" value="TPR-like_helical_dom_sf"/>
</dbReference>
<dbReference type="AlphaFoldDB" id="A0A9W8G7K3"/>
<dbReference type="PANTHER" id="PTHR47447:SF17">
    <property type="entry name" value="OS12G0638900 PROTEIN"/>
    <property type="match status" value="1"/>
</dbReference>
<feature type="repeat" description="PPR" evidence="5">
    <location>
        <begin position="469"/>
        <end position="503"/>
    </location>
</feature>
<evidence type="ECO:0000313" key="8">
    <source>
        <dbReference type="EMBL" id="KAJ2677445.1"/>
    </source>
</evidence>
<keyword evidence="2" id="KW-0677">Repeat</keyword>
<evidence type="ECO:0000256" key="5">
    <source>
        <dbReference type="PROSITE-ProRule" id="PRU00708"/>
    </source>
</evidence>
<evidence type="ECO:0000256" key="2">
    <source>
        <dbReference type="ARBA" id="ARBA00022737"/>
    </source>
</evidence>
<proteinExistence type="inferred from homology"/>
<feature type="compositionally biased region" description="Basic and acidic residues" evidence="6">
    <location>
        <begin position="149"/>
        <end position="167"/>
    </location>
</feature>
<comment type="similarity">
    <text evidence="1">Belongs to the CCM1 family.</text>
</comment>
<dbReference type="InterPro" id="IPR033443">
    <property type="entry name" value="PROP1-like_PPR_dom"/>
</dbReference>
<dbReference type="OrthoDB" id="5588846at2759"/>
<dbReference type="InterPro" id="IPR002885">
    <property type="entry name" value="PPR_rpt"/>
</dbReference>
<dbReference type="PROSITE" id="PS51375">
    <property type="entry name" value="PPR"/>
    <property type="match status" value="7"/>
</dbReference>
<evidence type="ECO:0000256" key="4">
    <source>
        <dbReference type="ARBA" id="ARBA00044511"/>
    </source>
</evidence>
<reference evidence="8" key="1">
    <citation type="submission" date="2022-07" db="EMBL/GenBank/DDBJ databases">
        <title>Phylogenomic reconstructions and comparative analyses of Kickxellomycotina fungi.</title>
        <authorList>
            <person name="Reynolds N.K."/>
            <person name="Stajich J.E."/>
            <person name="Barry K."/>
            <person name="Grigoriev I.V."/>
            <person name="Crous P."/>
            <person name="Smith M.E."/>
        </authorList>
    </citation>
    <scope>NUCLEOTIDE SEQUENCE</scope>
    <source>
        <strain evidence="8">NRRL 3115</strain>
    </source>
</reference>
<feature type="repeat" description="PPR" evidence="5">
    <location>
        <begin position="363"/>
        <end position="397"/>
    </location>
</feature>
<dbReference type="Gene3D" id="1.25.40.10">
    <property type="entry name" value="Tetratricopeptide repeat domain"/>
    <property type="match status" value="2"/>
</dbReference>
<feature type="compositionally biased region" description="Basic and acidic residues" evidence="6">
    <location>
        <begin position="111"/>
        <end position="141"/>
    </location>
</feature>
<feature type="repeat" description="PPR" evidence="5">
    <location>
        <begin position="328"/>
        <end position="362"/>
    </location>
</feature>
<protein>
    <recommendedName>
        <fullName evidence="7">PROP1-like PPR domain-containing protein</fullName>
    </recommendedName>
</protein>
<dbReference type="Pfam" id="PF17177">
    <property type="entry name" value="PPR_long"/>
    <property type="match status" value="1"/>
</dbReference>
<feature type="repeat" description="PPR" evidence="5">
    <location>
        <begin position="258"/>
        <end position="292"/>
    </location>
</feature>
<dbReference type="Pfam" id="PF13041">
    <property type="entry name" value="PPR_2"/>
    <property type="match status" value="1"/>
</dbReference>
<evidence type="ECO:0000256" key="1">
    <source>
        <dbReference type="ARBA" id="ARBA00006192"/>
    </source>
</evidence>
<evidence type="ECO:0000313" key="9">
    <source>
        <dbReference type="Proteomes" id="UP001151518"/>
    </source>
</evidence>
<feature type="region of interest" description="Disordered" evidence="6">
    <location>
        <begin position="746"/>
        <end position="765"/>
    </location>
</feature>
<organism evidence="8 9">
    <name type="scientific">Coemansia spiralis</name>
    <dbReference type="NCBI Taxonomy" id="417178"/>
    <lineage>
        <taxon>Eukaryota</taxon>
        <taxon>Fungi</taxon>
        <taxon>Fungi incertae sedis</taxon>
        <taxon>Zoopagomycota</taxon>
        <taxon>Kickxellomycotina</taxon>
        <taxon>Kickxellomycetes</taxon>
        <taxon>Kickxellales</taxon>
        <taxon>Kickxellaceae</taxon>
        <taxon>Coemansia</taxon>
    </lineage>
</organism>
<feature type="region of interest" description="Disordered" evidence="6">
    <location>
        <begin position="104"/>
        <end position="181"/>
    </location>
</feature>
<feature type="domain" description="PROP1-like PPR" evidence="7">
    <location>
        <begin position="253"/>
        <end position="404"/>
    </location>
</feature>
<evidence type="ECO:0000256" key="3">
    <source>
        <dbReference type="ARBA" id="ARBA00044493"/>
    </source>
</evidence>